<feature type="transmembrane region" description="Helical" evidence="7">
    <location>
        <begin position="525"/>
        <end position="543"/>
    </location>
</feature>
<dbReference type="Gene3D" id="3.40.630.30">
    <property type="match status" value="1"/>
</dbReference>
<evidence type="ECO:0000256" key="3">
    <source>
        <dbReference type="ARBA" id="ARBA00022448"/>
    </source>
</evidence>
<feature type="transmembrane region" description="Helical" evidence="7">
    <location>
        <begin position="398"/>
        <end position="418"/>
    </location>
</feature>
<dbReference type="InterPro" id="IPR000182">
    <property type="entry name" value="GNAT_dom"/>
</dbReference>
<comment type="similarity">
    <text evidence="2">Belongs to the ferroportin (FP) (TC 2.A.100) family. SLC40A subfamily.</text>
</comment>
<dbReference type="PANTHER" id="PTHR11660:SF53">
    <property type="entry name" value="SOLUTE CARRIER FAMILY 40 MEMBER 3, CHLOROPLASTIC"/>
    <property type="match status" value="1"/>
</dbReference>
<feature type="transmembrane region" description="Helical" evidence="7">
    <location>
        <begin position="220"/>
        <end position="241"/>
    </location>
</feature>
<dbReference type="SUPFAM" id="SSF103473">
    <property type="entry name" value="MFS general substrate transporter"/>
    <property type="match status" value="1"/>
</dbReference>
<dbReference type="InterPro" id="IPR036259">
    <property type="entry name" value="MFS_trans_sf"/>
</dbReference>
<evidence type="ECO:0000313" key="9">
    <source>
        <dbReference type="EMBL" id="KAF0887724.1"/>
    </source>
</evidence>
<name>A0A6G1BJ07_9ORYZ</name>
<dbReference type="Pfam" id="PF06963">
    <property type="entry name" value="FPN1"/>
    <property type="match status" value="1"/>
</dbReference>
<evidence type="ECO:0000256" key="2">
    <source>
        <dbReference type="ARBA" id="ARBA00006279"/>
    </source>
</evidence>
<sequence length="998" mass="105816">MGMVTAAALLASPPQRRVGRRYLFAVPGLSTFVPRCYVTNVEVDVSHANEEEALDDHPPLLSACAIPVVHLRDVPDSSPFPLHERASHPTDFEELPVLSEGEQHTLAATPAHPAGLYALYASYLFGNLVEQLWNFAWPAALAILHPSLLPVAIVGFFTKLSVFIGAPIAGKLMDHFPRIPMYTGLNAVQVATQLISAAMVIYAMKNVTHASTSAIVLKPWFITLVAAGAIERLAGLALGVAMERDWVVLLAGTNRPVALAQANAVLNRLDLLCETVGASVFGLLLSKYHPVTCLKIACGLMICSFPVLVMLGQLINRFSCHALDSSRTPSDESICANLLDICKIVQNGLSAIRNGWNEYRQQTVLPASVATVFLNFNVALAPGAIMTALLMHRGISPSIVGAFSGLCSIMGLVATFISSSLVERVGILKAGAAGLIVQASLLSVALIVYWTGSISQRTPLLIFLAAIALSRLGHMSYDVVGTQILQTGVPASKANLIGGMEVSISSLAELVMLGMAIIANDVSHFGFLAILSVSSVAGAAWMFCQWLENPTDEQRELFMFDPLFQVQAIIANMELLDHLMTSHPCAARPSKGSSKNSKNMALNGSTTTVAMAKPKSEVSIREYDRERDVEAIEKLERSCEIGTGKGFSIVTNMMGDPLCRIRLFPLHFMMVAEVTGEGTELVGVARGCVKRVATGLGDGSTVLAGYILGLRVSPVHRRKGIGLKLVKSVEAWAALRGARHIVAAADATNAASLGLFVGRCGYVPAAGLSILVQPLADVRQPAASSRSDMRIERLDVEQAALLYKRRFGGEPLCPSDVDAVLNAAPSLGTWMARSAGRDGGDGDGAWACMSLWNTCASYKLQVVAPPRPAGGGGRALLARLAAVAPTPPCMGGSAPRGATCGEFGFVLAYGIDGEGGVPDVRALVRALWGLAAGVARRVGAECKALVVEAAAGDPVARHVPRVRRAWRVDDVWLVKAGGGTTALPAGTARRRFVDPRDF</sequence>
<dbReference type="GO" id="GO:0005381">
    <property type="term" value="F:iron ion transmembrane transporter activity"/>
    <property type="evidence" value="ECO:0007669"/>
    <property type="project" value="InterPro"/>
</dbReference>
<dbReference type="OrthoDB" id="648861at2759"/>
<dbReference type="AlphaFoldDB" id="A0A6G1BJ07"/>
<evidence type="ECO:0000256" key="6">
    <source>
        <dbReference type="ARBA" id="ARBA00023136"/>
    </source>
</evidence>
<proteinExistence type="inferred from homology"/>
<comment type="subcellular location">
    <subcellularLocation>
        <location evidence="1">Membrane</location>
        <topology evidence="1">Multi-pass membrane protein</topology>
    </subcellularLocation>
</comment>
<keyword evidence="5 7" id="KW-1133">Transmembrane helix</keyword>
<protein>
    <recommendedName>
        <fullName evidence="8">N-acetyltransferase domain-containing protein</fullName>
    </recommendedName>
</protein>
<dbReference type="Proteomes" id="UP000479710">
    <property type="component" value="Unassembled WGS sequence"/>
</dbReference>
<evidence type="ECO:0000256" key="1">
    <source>
        <dbReference type="ARBA" id="ARBA00004141"/>
    </source>
</evidence>
<dbReference type="Gene3D" id="1.20.1250.20">
    <property type="entry name" value="MFS general substrate transporter like domains"/>
    <property type="match status" value="1"/>
</dbReference>
<organism evidence="9 10">
    <name type="scientific">Oryza meyeriana var. granulata</name>
    <dbReference type="NCBI Taxonomy" id="110450"/>
    <lineage>
        <taxon>Eukaryota</taxon>
        <taxon>Viridiplantae</taxon>
        <taxon>Streptophyta</taxon>
        <taxon>Embryophyta</taxon>
        <taxon>Tracheophyta</taxon>
        <taxon>Spermatophyta</taxon>
        <taxon>Magnoliopsida</taxon>
        <taxon>Liliopsida</taxon>
        <taxon>Poales</taxon>
        <taxon>Poaceae</taxon>
        <taxon>BOP clade</taxon>
        <taxon>Oryzoideae</taxon>
        <taxon>Oryzeae</taxon>
        <taxon>Oryzinae</taxon>
        <taxon>Oryza</taxon>
        <taxon>Oryza meyeriana</taxon>
    </lineage>
</organism>
<keyword evidence="6 7" id="KW-0472">Membrane</keyword>
<feature type="transmembrane region" description="Helical" evidence="7">
    <location>
        <begin position="293"/>
        <end position="315"/>
    </location>
</feature>
<comment type="caution">
    <text evidence="9">The sequence shown here is derived from an EMBL/GenBank/DDBJ whole genome shotgun (WGS) entry which is preliminary data.</text>
</comment>
<dbReference type="InterPro" id="IPR009716">
    <property type="entry name" value="Ferroportin-1"/>
</dbReference>
<feature type="domain" description="N-acetyltransferase" evidence="8">
    <location>
        <begin position="618"/>
        <end position="797"/>
    </location>
</feature>
<dbReference type="SUPFAM" id="SSF55729">
    <property type="entry name" value="Acyl-CoA N-acyltransferases (Nat)"/>
    <property type="match status" value="1"/>
</dbReference>
<evidence type="ECO:0000256" key="7">
    <source>
        <dbReference type="SAM" id="Phobius"/>
    </source>
</evidence>
<feature type="transmembrane region" description="Helical" evidence="7">
    <location>
        <begin position="179"/>
        <end position="204"/>
    </location>
</feature>
<evidence type="ECO:0000256" key="5">
    <source>
        <dbReference type="ARBA" id="ARBA00022989"/>
    </source>
</evidence>
<dbReference type="PANTHER" id="PTHR11660">
    <property type="entry name" value="SOLUTE CARRIER FAMILY 40 MEMBER"/>
    <property type="match status" value="1"/>
</dbReference>
<dbReference type="GO" id="GO:0016020">
    <property type="term" value="C:membrane"/>
    <property type="evidence" value="ECO:0007669"/>
    <property type="project" value="UniProtKB-SubCell"/>
</dbReference>
<evidence type="ECO:0000259" key="8">
    <source>
        <dbReference type="PROSITE" id="PS51186"/>
    </source>
</evidence>
<dbReference type="CDD" id="cd04301">
    <property type="entry name" value="NAT_SF"/>
    <property type="match status" value="1"/>
</dbReference>
<dbReference type="Pfam" id="PF00583">
    <property type="entry name" value="Acetyltransf_1"/>
    <property type="match status" value="1"/>
</dbReference>
<keyword evidence="10" id="KW-1185">Reference proteome</keyword>
<dbReference type="InterPro" id="IPR016181">
    <property type="entry name" value="Acyl_CoA_acyltransferase"/>
</dbReference>
<feature type="transmembrane region" description="Helical" evidence="7">
    <location>
        <begin position="497"/>
        <end position="518"/>
    </location>
</feature>
<reference evidence="9 10" key="1">
    <citation type="submission" date="2019-11" db="EMBL/GenBank/DDBJ databases">
        <title>Whole genome sequence of Oryza granulata.</title>
        <authorList>
            <person name="Li W."/>
        </authorList>
    </citation>
    <scope>NUCLEOTIDE SEQUENCE [LARGE SCALE GENOMIC DNA]</scope>
    <source>
        <strain evidence="10">cv. Menghai</strain>
        <tissue evidence="9">Leaf</tissue>
    </source>
</reference>
<feature type="transmembrane region" description="Helical" evidence="7">
    <location>
        <begin position="364"/>
        <end position="391"/>
    </location>
</feature>
<dbReference type="PROSITE" id="PS51186">
    <property type="entry name" value="GNAT"/>
    <property type="match status" value="1"/>
</dbReference>
<dbReference type="EMBL" id="SPHZ02000012">
    <property type="protein sequence ID" value="KAF0887724.1"/>
    <property type="molecule type" value="Genomic_DNA"/>
</dbReference>
<keyword evidence="4 7" id="KW-0812">Transmembrane</keyword>
<accession>A0A6G1BJ07</accession>
<feature type="transmembrane region" description="Helical" evidence="7">
    <location>
        <begin position="458"/>
        <end position="477"/>
    </location>
</feature>
<keyword evidence="3" id="KW-0813">Transport</keyword>
<evidence type="ECO:0000256" key="4">
    <source>
        <dbReference type="ARBA" id="ARBA00022692"/>
    </source>
</evidence>
<feature type="transmembrane region" description="Helical" evidence="7">
    <location>
        <begin position="430"/>
        <end position="451"/>
    </location>
</feature>
<evidence type="ECO:0000313" key="10">
    <source>
        <dbReference type="Proteomes" id="UP000479710"/>
    </source>
</evidence>
<dbReference type="GO" id="GO:0016747">
    <property type="term" value="F:acyltransferase activity, transferring groups other than amino-acyl groups"/>
    <property type="evidence" value="ECO:0007669"/>
    <property type="project" value="InterPro"/>
</dbReference>
<dbReference type="CDD" id="cd17480">
    <property type="entry name" value="MFS_SLC40A1_like"/>
    <property type="match status" value="1"/>
</dbReference>
<gene>
    <name evidence="9" type="ORF">E2562_003961</name>
</gene>